<evidence type="ECO:0000313" key="2">
    <source>
        <dbReference type="Proteomes" id="UP000515563"/>
    </source>
</evidence>
<dbReference type="EMBL" id="CP043661">
    <property type="protein sequence ID" value="QNE16949.1"/>
    <property type="molecule type" value="Genomic_DNA"/>
</dbReference>
<dbReference type="AlphaFoldDB" id="A0A7G6WSI4"/>
<sequence length="135" mass="14631">MAVLVADRVTGRFADKTREVARYVQKVDGRVEIVFTGRSGSYKYGPERVRIVAPVERVRLGEGRLVEVDGAIWETATEVCTFHGPDGAWSRVFYSTGQGEARRSRPAAQVRIVTDAAGTSRVPSPSAWSACSGAS</sequence>
<dbReference type="RefSeq" id="WP_185445782.1">
    <property type="nucleotide sequence ID" value="NZ_CP043661.1"/>
</dbReference>
<dbReference type="KEGG" id="kqi:F1D05_02305"/>
<evidence type="ECO:0000313" key="1">
    <source>
        <dbReference type="EMBL" id="QNE16949.1"/>
    </source>
</evidence>
<gene>
    <name evidence="1" type="ORF">F1D05_02305</name>
</gene>
<name>A0A7G6WSI4_9ACTN</name>
<organism evidence="1 2">
    <name type="scientific">Kribbella qitaiheensis</name>
    <dbReference type="NCBI Taxonomy" id="1544730"/>
    <lineage>
        <taxon>Bacteria</taxon>
        <taxon>Bacillati</taxon>
        <taxon>Actinomycetota</taxon>
        <taxon>Actinomycetes</taxon>
        <taxon>Propionibacteriales</taxon>
        <taxon>Kribbellaceae</taxon>
        <taxon>Kribbella</taxon>
    </lineage>
</organism>
<protein>
    <submittedName>
        <fullName evidence="1">Uncharacterized protein</fullName>
    </submittedName>
</protein>
<reference evidence="1 2" key="2">
    <citation type="journal article" date="2020" name="Microbiol. Resour. Announc.">
        <title>Antarctic desert soil bacteria exhibit high novel natural product potential, evaluated through long-read genome sequencing and comparative genomics.</title>
        <authorList>
            <person name="Benaud N."/>
            <person name="Edwards R.J."/>
            <person name="Amos T.G."/>
            <person name="D'Agostino P.M."/>
            <person name="Gutierrez-Chavez C."/>
            <person name="Montgomery K."/>
            <person name="Nicetic I."/>
            <person name="Ferrari B.C."/>
        </authorList>
    </citation>
    <scope>NUCLEOTIDE SEQUENCE [LARGE SCALE GENOMIC DNA]</scope>
    <source>
        <strain evidence="1 2">SPB151</strain>
    </source>
</reference>
<accession>A0A7G6WSI4</accession>
<dbReference type="Proteomes" id="UP000515563">
    <property type="component" value="Chromosome"/>
</dbReference>
<reference evidence="2" key="1">
    <citation type="submission" date="2019-09" db="EMBL/GenBank/DDBJ databases">
        <title>Antimicrobial potential of Antarctic Bacteria.</title>
        <authorList>
            <person name="Benaud N."/>
            <person name="Edwards R.J."/>
            <person name="Ferrari B.C."/>
        </authorList>
    </citation>
    <scope>NUCLEOTIDE SEQUENCE [LARGE SCALE GENOMIC DNA]</scope>
    <source>
        <strain evidence="2">SPB151</strain>
    </source>
</reference>
<keyword evidence="2" id="KW-1185">Reference proteome</keyword>
<proteinExistence type="predicted"/>